<proteinExistence type="predicted"/>
<dbReference type="Pfam" id="PF13456">
    <property type="entry name" value="RVT_3"/>
    <property type="match status" value="1"/>
</dbReference>
<dbReference type="GO" id="GO:0003676">
    <property type="term" value="F:nucleic acid binding"/>
    <property type="evidence" value="ECO:0007669"/>
    <property type="project" value="InterPro"/>
</dbReference>
<evidence type="ECO:0000259" key="1">
    <source>
        <dbReference type="Pfam" id="PF13456"/>
    </source>
</evidence>
<dbReference type="OrthoDB" id="1752183at2759"/>
<name>A0A8J4QK13_9ROSI</name>
<evidence type="ECO:0000313" key="3">
    <source>
        <dbReference type="Proteomes" id="UP000737018"/>
    </source>
</evidence>
<evidence type="ECO:0000313" key="2">
    <source>
        <dbReference type="EMBL" id="KAF3955485.1"/>
    </source>
</evidence>
<reference evidence="2" key="1">
    <citation type="submission" date="2020-03" db="EMBL/GenBank/DDBJ databases">
        <title>Castanea mollissima Vanexum genome sequencing.</title>
        <authorList>
            <person name="Staton M."/>
        </authorList>
    </citation>
    <scope>NUCLEOTIDE SEQUENCE</scope>
    <source>
        <tissue evidence="2">Leaf</tissue>
    </source>
</reference>
<sequence>MDQDSGVNECEQSVKTNLMSIEGEDKMISSAYSDHGPCLEVVSASITNYPLRRIDPKLRPGNMGVMGFTTSVAAELWALRDGIRLCISRKLPIVIVELDAQLFVDLLKKDDGQPNSFDALLSDCKVGL</sequence>
<feature type="domain" description="RNase H type-1" evidence="1">
    <location>
        <begin position="67"/>
        <end position="124"/>
    </location>
</feature>
<organism evidence="2 3">
    <name type="scientific">Castanea mollissima</name>
    <name type="common">Chinese chestnut</name>
    <dbReference type="NCBI Taxonomy" id="60419"/>
    <lineage>
        <taxon>Eukaryota</taxon>
        <taxon>Viridiplantae</taxon>
        <taxon>Streptophyta</taxon>
        <taxon>Embryophyta</taxon>
        <taxon>Tracheophyta</taxon>
        <taxon>Spermatophyta</taxon>
        <taxon>Magnoliopsida</taxon>
        <taxon>eudicotyledons</taxon>
        <taxon>Gunneridae</taxon>
        <taxon>Pentapetalae</taxon>
        <taxon>rosids</taxon>
        <taxon>fabids</taxon>
        <taxon>Fagales</taxon>
        <taxon>Fagaceae</taxon>
        <taxon>Castanea</taxon>
    </lineage>
</organism>
<keyword evidence="3" id="KW-1185">Reference proteome</keyword>
<dbReference type="Proteomes" id="UP000737018">
    <property type="component" value="Unassembled WGS sequence"/>
</dbReference>
<dbReference type="AlphaFoldDB" id="A0A8J4QK13"/>
<accession>A0A8J4QK13</accession>
<protein>
    <recommendedName>
        <fullName evidence="1">RNase H type-1 domain-containing protein</fullName>
    </recommendedName>
</protein>
<dbReference type="EMBL" id="JRKL02003366">
    <property type="protein sequence ID" value="KAF3955485.1"/>
    <property type="molecule type" value="Genomic_DNA"/>
</dbReference>
<dbReference type="GO" id="GO:0004523">
    <property type="term" value="F:RNA-DNA hybrid ribonuclease activity"/>
    <property type="evidence" value="ECO:0007669"/>
    <property type="project" value="InterPro"/>
</dbReference>
<dbReference type="InterPro" id="IPR002156">
    <property type="entry name" value="RNaseH_domain"/>
</dbReference>
<comment type="caution">
    <text evidence="2">The sequence shown here is derived from an EMBL/GenBank/DDBJ whole genome shotgun (WGS) entry which is preliminary data.</text>
</comment>
<gene>
    <name evidence="2" type="ORF">CMV_019297</name>
</gene>